<keyword evidence="6" id="KW-1185">Reference proteome</keyword>
<dbReference type="Gene3D" id="2.10.109.10">
    <property type="entry name" value="Umud Fragment, subunit A"/>
    <property type="match status" value="1"/>
</dbReference>
<evidence type="ECO:0000313" key="6">
    <source>
        <dbReference type="Proteomes" id="UP000184287"/>
    </source>
</evidence>
<dbReference type="CDD" id="cd06529">
    <property type="entry name" value="S24_LexA-like"/>
    <property type="match status" value="1"/>
</dbReference>
<evidence type="ECO:0000313" key="5">
    <source>
        <dbReference type="EMBL" id="SHG86150.1"/>
    </source>
</evidence>
<sequence>MRKNIYLETEKTGARLKEARLAKQMTLSEFYTPITKHIGNCSSIESGRRRIGKRLSKEILEHHRINPRYLNTGMGEMFLKSDDPNEQLPHLEEGVPYFNINFSEMTFGELQVFQEPPEYYVNYRPFNDCDAYLPIYGDSMYPKFTSGEIIIVKEIRNRDVIQWGEAYLIVTDERANNITTVKLLFEHPNSEQIVLRSLNPDYKGDTVLQRAVIKRMFLVKGKVTRNHL</sequence>
<dbReference type="PANTHER" id="PTHR40661:SF3">
    <property type="entry name" value="FELS-1 PROPHAGE TRANSCRIPTIONAL REGULATOR"/>
    <property type="match status" value="1"/>
</dbReference>
<feature type="domain" description="Peptidase S24/S26A/S26B/S26C" evidence="4">
    <location>
        <begin position="104"/>
        <end position="209"/>
    </location>
</feature>
<dbReference type="Proteomes" id="UP000184287">
    <property type="component" value="Unassembled WGS sequence"/>
</dbReference>
<organism evidence="5 6">
    <name type="scientific">Pedobacter caeni</name>
    <dbReference type="NCBI Taxonomy" id="288992"/>
    <lineage>
        <taxon>Bacteria</taxon>
        <taxon>Pseudomonadati</taxon>
        <taxon>Bacteroidota</taxon>
        <taxon>Sphingobacteriia</taxon>
        <taxon>Sphingobacteriales</taxon>
        <taxon>Sphingobacteriaceae</taxon>
        <taxon>Pedobacter</taxon>
    </lineage>
</organism>
<keyword evidence="1" id="KW-0805">Transcription regulation</keyword>
<dbReference type="AlphaFoldDB" id="A0A1M5N9F5"/>
<proteinExistence type="predicted"/>
<dbReference type="RefSeq" id="WP_073237775.1">
    <property type="nucleotide sequence ID" value="NZ_FQUQ01000008.1"/>
</dbReference>
<dbReference type="OrthoDB" id="796548at2"/>
<name>A0A1M5N9F5_9SPHI</name>
<evidence type="ECO:0000256" key="2">
    <source>
        <dbReference type="ARBA" id="ARBA00023125"/>
    </source>
</evidence>
<evidence type="ECO:0000259" key="4">
    <source>
        <dbReference type="Pfam" id="PF00717"/>
    </source>
</evidence>
<dbReference type="SUPFAM" id="SSF47413">
    <property type="entry name" value="lambda repressor-like DNA-binding domains"/>
    <property type="match status" value="1"/>
</dbReference>
<protein>
    <submittedName>
        <fullName evidence="5">Phage repressor protein C, contains Cro/C1-type HTH and peptisase s24 domains</fullName>
    </submittedName>
</protein>
<gene>
    <name evidence="5" type="ORF">SAMN04488522_10838</name>
</gene>
<keyword evidence="2" id="KW-0238">DNA-binding</keyword>
<dbReference type="Pfam" id="PF00717">
    <property type="entry name" value="Peptidase_S24"/>
    <property type="match status" value="1"/>
</dbReference>
<dbReference type="STRING" id="288992.SAMN04488522_10838"/>
<dbReference type="PANTHER" id="PTHR40661">
    <property type="match status" value="1"/>
</dbReference>
<evidence type="ECO:0000256" key="3">
    <source>
        <dbReference type="ARBA" id="ARBA00023163"/>
    </source>
</evidence>
<keyword evidence="3" id="KW-0804">Transcription</keyword>
<accession>A0A1M5N9F5</accession>
<dbReference type="InterPro" id="IPR015927">
    <property type="entry name" value="Peptidase_S24_S26A/B/C"/>
</dbReference>
<dbReference type="SUPFAM" id="SSF51306">
    <property type="entry name" value="LexA/Signal peptidase"/>
    <property type="match status" value="1"/>
</dbReference>
<reference evidence="6" key="1">
    <citation type="submission" date="2016-11" db="EMBL/GenBank/DDBJ databases">
        <authorList>
            <person name="Varghese N."/>
            <person name="Submissions S."/>
        </authorList>
    </citation>
    <scope>NUCLEOTIDE SEQUENCE [LARGE SCALE GENOMIC DNA]</scope>
    <source>
        <strain evidence="6">DSM 16990</strain>
    </source>
</reference>
<dbReference type="InterPro" id="IPR036286">
    <property type="entry name" value="LexA/Signal_pep-like_sf"/>
</dbReference>
<evidence type="ECO:0000256" key="1">
    <source>
        <dbReference type="ARBA" id="ARBA00023015"/>
    </source>
</evidence>
<dbReference type="InterPro" id="IPR039418">
    <property type="entry name" value="LexA-like"/>
</dbReference>
<dbReference type="GO" id="GO:0003677">
    <property type="term" value="F:DNA binding"/>
    <property type="evidence" value="ECO:0007669"/>
    <property type="project" value="UniProtKB-KW"/>
</dbReference>
<dbReference type="EMBL" id="FQUQ01000008">
    <property type="protein sequence ID" value="SHG86150.1"/>
    <property type="molecule type" value="Genomic_DNA"/>
</dbReference>
<dbReference type="InterPro" id="IPR010982">
    <property type="entry name" value="Lambda_DNA-bd_dom_sf"/>
</dbReference>